<dbReference type="InterPro" id="IPR048491">
    <property type="entry name" value="XMAP215_CLASP_TOG"/>
</dbReference>
<gene>
    <name evidence="5" type="ORF">SEV965_LOCUS4064</name>
</gene>
<dbReference type="InterPro" id="IPR045110">
    <property type="entry name" value="XMAP215"/>
</dbReference>
<evidence type="ECO:0000256" key="1">
    <source>
        <dbReference type="ARBA" id="ARBA00004245"/>
    </source>
</evidence>
<dbReference type="GO" id="GO:0005856">
    <property type="term" value="C:cytoskeleton"/>
    <property type="evidence" value="ECO:0007669"/>
    <property type="project" value="UniProtKB-SubCell"/>
</dbReference>
<dbReference type="FunFam" id="1.25.10.10:FF:000063">
    <property type="entry name" value="Putative cytoskeleton-associated protein 5"/>
    <property type="match status" value="1"/>
</dbReference>
<dbReference type="InterPro" id="IPR034085">
    <property type="entry name" value="TOG"/>
</dbReference>
<evidence type="ECO:0000313" key="5">
    <source>
        <dbReference type="EMBL" id="CAF0869974.1"/>
    </source>
</evidence>
<evidence type="ECO:0000313" key="6">
    <source>
        <dbReference type="Proteomes" id="UP000663889"/>
    </source>
</evidence>
<dbReference type="GO" id="GO:0046785">
    <property type="term" value="P:microtubule polymerization"/>
    <property type="evidence" value="ECO:0007669"/>
    <property type="project" value="InterPro"/>
</dbReference>
<dbReference type="GO" id="GO:0030951">
    <property type="term" value="P:establishment or maintenance of microtubule cytoskeleton polarity"/>
    <property type="evidence" value="ECO:0007669"/>
    <property type="project" value="InterPro"/>
</dbReference>
<dbReference type="Pfam" id="PF21041">
    <property type="entry name" value="XMAP215_CLASP_TOG"/>
    <property type="match status" value="1"/>
</dbReference>
<comment type="caution">
    <text evidence="5">The sequence shown here is derived from an EMBL/GenBank/DDBJ whole genome shotgun (WGS) entry which is preliminary data.</text>
</comment>
<proteinExistence type="predicted"/>
<feature type="non-terminal residue" evidence="5">
    <location>
        <position position="1"/>
    </location>
</feature>
<dbReference type="SMART" id="SM01349">
    <property type="entry name" value="TOG"/>
    <property type="match status" value="1"/>
</dbReference>
<dbReference type="AlphaFoldDB" id="A0A813XFR4"/>
<organism evidence="5 6">
    <name type="scientific">Rotaria sordida</name>
    <dbReference type="NCBI Taxonomy" id="392033"/>
    <lineage>
        <taxon>Eukaryota</taxon>
        <taxon>Metazoa</taxon>
        <taxon>Spiralia</taxon>
        <taxon>Gnathifera</taxon>
        <taxon>Rotifera</taxon>
        <taxon>Eurotatoria</taxon>
        <taxon>Bdelloidea</taxon>
        <taxon>Philodinida</taxon>
        <taxon>Philodinidae</taxon>
        <taxon>Rotaria</taxon>
    </lineage>
</organism>
<evidence type="ECO:0000256" key="2">
    <source>
        <dbReference type="ARBA" id="ARBA00022490"/>
    </source>
</evidence>
<dbReference type="Gene3D" id="1.25.10.10">
    <property type="entry name" value="Leucine-rich Repeat Variant"/>
    <property type="match status" value="2"/>
</dbReference>
<reference evidence="5" key="1">
    <citation type="submission" date="2021-02" db="EMBL/GenBank/DDBJ databases">
        <authorList>
            <person name="Nowell W R."/>
        </authorList>
    </citation>
    <scope>NUCLEOTIDE SEQUENCE</scope>
</reference>
<evidence type="ECO:0000256" key="3">
    <source>
        <dbReference type="ARBA" id="ARBA00023212"/>
    </source>
</evidence>
<dbReference type="GO" id="GO:0061863">
    <property type="term" value="F:microtubule plus end polymerase"/>
    <property type="evidence" value="ECO:0007669"/>
    <property type="project" value="InterPro"/>
</dbReference>
<dbReference type="InterPro" id="IPR011989">
    <property type="entry name" value="ARM-like"/>
</dbReference>
<dbReference type="GO" id="GO:0007051">
    <property type="term" value="P:spindle organization"/>
    <property type="evidence" value="ECO:0007669"/>
    <property type="project" value="InterPro"/>
</dbReference>
<keyword evidence="2" id="KW-0963">Cytoplasm</keyword>
<evidence type="ECO:0000259" key="4">
    <source>
        <dbReference type="SMART" id="SM01349"/>
    </source>
</evidence>
<dbReference type="PANTHER" id="PTHR12609">
    <property type="entry name" value="MICROTUBULE ASSOCIATED PROTEIN XMAP215"/>
    <property type="match status" value="1"/>
</dbReference>
<keyword evidence="3" id="KW-0206">Cytoskeleton</keyword>
<protein>
    <recommendedName>
        <fullName evidence="4">TOG domain-containing protein</fullName>
    </recommendedName>
</protein>
<dbReference type="Proteomes" id="UP000663889">
    <property type="component" value="Unassembled WGS sequence"/>
</dbReference>
<feature type="non-terminal residue" evidence="5">
    <location>
        <position position="375"/>
    </location>
</feature>
<dbReference type="GO" id="GO:0051010">
    <property type="term" value="F:microtubule plus-end binding"/>
    <property type="evidence" value="ECO:0007669"/>
    <property type="project" value="InterPro"/>
</dbReference>
<feature type="domain" description="TOG" evidence="4">
    <location>
        <begin position="4"/>
        <end position="232"/>
    </location>
</feature>
<accession>A0A813XFR4</accession>
<sequence length="375" mass="42608">MATAGGGDDNEWQKLPCEEKVQHKAWKARVTGYEECVKLFRTQDSDKSPEFSKYLGLVKKFVIDPNENAREKALDAILVFVEEAQVAGKTVGEVAPGLISKCLNGRAKMKERAFDILLMYIEIEKQADIEEELIKGFENKQPKIVQACLELLRRGLSEFGSKVLPIKPFLKQVIPLLEDRDKTVRDEAKLLLVEIYKWIGKQTLTPMIQNVKPIQMQELQTEFDKLDLNGADKPRQTRFLRSQQDLKQKMEQTQASTTVSSSVTVEDVNVDMQEDLDPFEMLEAVNILDRLPKDFFDKIESKQWKERKEVLDDLLTLLTQNPKPAPEADYFELIKSLKKIISKDSNVPVVLVAAKCLTSLAKGLKKAFKSHAVGV</sequence>
<dbReference type="SUPFAM" id="SSF48371">
    <property type="entry name" value="ARM repeat"/>
    <property type="match status" value="1"/>
</dbReference>
<comment type="subcellular location">
    <subcellularLocation>
        <location evidence="1">Cytoplasm</location>
        <location evidence="1">Cytoskeleton</location>
    </subcellularLocation>
</comment>
<name>A0A813XFR4_9BILA</name>
<dbReference type="EMBL" id="CAJNOU010000111">
    <property type="protein sequence ID" value="CAF0869974.1"/>
    <property type="molecule type" value="Genomic_DNA"/>
</dbReference>
<dbReference type="InterPro" id="IPR016024">
    <property type="entry name" value="ARM-type_fold"/>
</dbReference>